<comment type="caution">
    <text evidence="1">The sequence shown here is derived from an EMBL/GenBank/DDBJ whole genome shotgun (WGS) entry which is preliminary data.</text>
</comment>
<sequence>MKENYHAFQKNCDEQDDLVCVTELIKNGDYETCRKLQHAVY</sequence>
<keyword evidence="2" id="KW-1185">Reference proteome</keyword>
<dbReference type="AlphaFoldDB" id="R1GM05"/>
<reference evidence="1 2" key="1">
    <citation type="journal article" date="2014" name="PLoS ONE">
        <title>Grimontia indica AK16(T), sp. nov., Isolated from a Seawater Sample Reports the Presence of Pathogenic Genes Similar to Vibrio Genus.</title>
        <authorList>
            <person name="Singh A."/>
            <person name="Vaidya B."/>
            <person name="Khatri I."/>
            <person name="Srinivas T.N."/>
            <person name="Subramanian S."/>
            <person name="Korpole S."/>
            <person name="Pinnaka A.K."/>
        </authorList>
    </citation>
    <scope>NUCLEOTIDE SEQUENCE [LARGE SCALE GENOMIC DNA]</scope>
    <source>
        <strain evidence="1 2">AK16</strain>
    </source>
</reference>
<name>R1GM05_9GAMM</name>
<dbReference type="EMBL" id="ANFM02000067">
    <property type="protein sequence ID" value="EOD77203.1"/>
    <property type="molecule type" value="Genomic_DNA"/>
</dbReference>
<organism evidence="1 2">
    <name type="scientific">Grimontia indica</name>
    <dbReference type="NCBI Taxonomy" id="1056512"/>
    <lineage>
        <taxon>Bacteria</taxon>
        <taxon>Pseudomonadati</taxon>
        <taxon>Pseudomonadota</taxon>
        <taxon>Gammaproteobacteria</taxon>
        <taxon>Vibrionales</taxon>
        <taxon>Vibrionaceae</taxon>
        <taxon>Grimontia</taxon>
    </lineage>
</organism>
<dbReference type="Proteomes" id="UP000011223">
    <property type="component" value="Unassembled WGS sequence"/>
</dbReference>
<gene>
    <name evidence="1" type="ORF">D515_04501</name>
</gene>
<proteinExistence type="predicted"/>
<accession>R1GM05</accession>
<evidence type="ECO:0000313" key="1">
    <source>
        <dbReference type="EMBL" id="EOD77203.1"/>
    </source>
</evidence>
<protein>
    <submittedName>
        <fullName evidence="1">Uncharacterized protein</fullName>
    </submittedName>
</protein>
<evidence type="ECO:0000313" key="2">
    <source>
        <dbReference type="Proteomes" id="UP000011223"/>
    </source>
</evidence>